<feature type="transmembrane region" description="Helical" evidence="5">
    <location>
        <begin position="12"/>
        <end position="31"/>
    </location>
</feature>
<dbReference type="Gene3D" id="1.20.1070.10">
    <property type="entry name" value="Rhodopsin 7-helix transmembrane proteins"/>
    <property type="match status" value="1"/>
</dbReference>
<dbReference type="CDD" id="cd14978">
    <property type="entry name" value="7tmA_FMRFamide_R-like"/>
    <property type="match status" value="1"/>
</dbReference>
<dbReference type="SUPFAM" id="SSF81321">
    <property type="entry name" value="Family A G protein-coupled receptor-like"/>
    <property type="match status" value="1"/>
</dbReference>
<dbReference type="PROSITE" id="PS50262">
    <property type="entry name" value="G_PROTEIN_RECEP_F1_2"/>
    <property type="match status" value="1"/>
</dbReference>
<feature type="transmembrane region" description="Helical" evidence="5">
    <location>
        <begin position="51"/>
        <end position="77"/>
    </location>
</feature>
<keyword evidence="2 5" id="KW-0812">Transmembrane</keyword>
<comment type="subcellular location">
    <subcellularLocation>
        <location evidence="1">Membrane</location>
    </subcellularLocation>
</comment>
<name>A0AAF3FGA4_9BILA</name>
<dbReference type="GO" id="GO:0004930">
    <property type="term" value="F:G protein-coupled receptor activity"/>
    <property type="evidence" value="ECO:0007669"/>
    <property type="project" value="InterPro"/>
</dbReference>
<evidence type="ECO:0000256" key="4">
    <source>
        <dbReference type="ARBA" id="ARBA00023136"/>
    </source>
</evidence>
<protein>
    <recommendedName>
        <fullName evidence="6">G-protein coupled receptors family 1 profile domain-containing protein</fullName>
    </recommendedName>
</protein>
<evidence type="ECO:0000256" key="5">
    <source>
        <dbReference type="SAM" id="Phobius"/>
    </source>
</evidence>
<dbReference type="AlphaFoldDB" id="A0AAF3FGA4"/>
<evidence type="ECO:0000313" key="8">
    <source>
        <dbReference type="WBParaSite" id="MBELARI_LOCUS4917"/>
    </source>
</evidence>
<feature type="transmembrane region" description="Helical" evidence="5">
    <location>
        <begin position="206"/>
        <end position="230"/>
    </location>
</feature>
<feature type="domain" description="G-protein coupled receptors family 1 profile" evidence="6">
    <location>
        <begin position="1"/>
        <end position="265"/>
    </location>
</feature>
<feature type="transmembrane region" description="Helical" evidence="5">
    <location>
        <begin position="97"/>
        <end position="116"/>
    </location>
</feature>
<proteinExistence type="predicted"/>
<dbReference type="InterPro" id="IPR017452">
    <property type="entry name" value="GPCR_Rhodpsn_7TM"/>
</dbReference>
<evidence type="ECO:0000256" key="3">
    <source>
        <dbReference type="ARBA" id="ARBA00022989"/>
    </source>
</evidence>
<accession>A0AAF3FGA4</accession>
<dbReference type="WBParaSite" id="MBELARI_LOCUS4917">
    <property type="protein sequence ID" value="MBELARI_LOCUS4917"/>
    <property type="gene ID" value="MBELARI_LOCUS4917"/>
</dbReference>
<keyword evidence="3 5" id="KW-1133">Transmembrane helix</keyword>
<dbReference type="Pfam" id="PF00001">
    <property type="entry name" value="7tm_1"/>
    <property type="match status" value="1"/>
</dbReference>
<reference evidence="8" key="1">
    <citation type="submission" date="2024-02" db="UniProtKB">
        <authorList>
            <consortium name="WormBaseParasite"/>
        </authorList>
    </citation>
    <scope>IDENTIFICATION</scope>
</reference>
<organism evidence="7 8">
    <name type="scientific">Mesorhabditis belari</name>
    <dbReference type="NCBI Taxonomy" id="2138241"/>
    <lineage>
        <taxon>Eukaryota</taxon>
        <taxon>Metazoa</taxon>
        <taxon>Ecdysozoa</taxon>
        <taxon>Nematoda</taxon>
        <taxon>Chromadorea</taxon>
        <taxon>Rhabditida</taxon>
        <taxon>Rhabditina</taxon>
        <taxon>Rhabditomorpha</taxon>
        <taxon>Rhabditoidea</taxon>
        <taxon>Rhabditidae</taxon>
        <taxon>Mesorhabditinae</taxon>
        <taxon>Mesorhabditis</taxon>
    </lineage>
</organism>
<dbReference type="Proteomes" id="UP000887575">
    <property type="component" value="Unassembled WGS sequence"/>
</dbReference>
<dbReference type="PANTHER" id="PTHR46709">
    <property type="entry name" value="PROTEIN CBG23488-RELATED"/>
    <property type="match status" value="1"/>
</dbReference>
<dbReference type="PANTHER" id="PTHR46709:SF4">
    <property type="entry name" value="G-PROTEIN COUPLED RECEPTORS FAMILY 1 PROFILE DOMAIN-CONTAINING PROTEIN"/>
    <property type="match status" value="1"/>
</dbReference>
<dbReference type="InterPro" id="IPR000276">
    <property type="entry name" value="GPCR_Rhodpsn"/>
</dbReference>
<keyword evidence="7" id="KW-1185">Reference proteome</keyword>
<dbReference type="GO" id="GO:0016020">
    <property type="term" value="C:membrane"/>
    <property type="evidence" value="ECO:0007669"/>
    <property type="project" value="UniProtKB-SubCell"/>
</dbReference>
<evidence type="ECO:0000259" key="6">
    <source>
        <dbReference type="PROSITE" id="PS50262"/>
    </source>
</evidence>
<feature type="transmembrane region" description="Helical" evidence="5">
    <location>
        <begin position="157"/>
        <end position="178"/>
    </location>
</feature>
<feature type="transmembrane region" description="Helical" evidence="5">
    <location>
        <begin position="242"/>
        <end position="264"/>
    </location>
</feature>
<keyword evidence="4 5" id="KW-0472">Membrane</keyword>
<evidence type="ECO:0000256" key="1">
    <source>
        <dbReference type="ARBA" id="ARBA00004370"/>
    </source>
</evidence>
<sequence>MKRRSHRASQNLYLGLLAFFDMFMAGAYIPLMSLNLFADYFRSLPLLTAWYYYMIPLITVSHMAMTSSSFLIVAATFERFAITVTPQYTKFVSRHRVAIAVIAILLGFLTKLTMALEIEWTFDKQCEGFMTQWVIDVSEFARNQTYATYWKVLFRNIVTILLPFFLLLVLNIGIIFAYRRTDFHYLNVQKLSEAKRKQRVRAATRTLLLVVFTYLLSNFLNVIVTIWEYFDIQQLQEEFPVFYLFAVDVVSLLTIIAGALRLPIYVSCQKQLRCEFALQLKKCLFFANYWGYNHSKFTQSDVRTGSTDDLELGDGAADDAGGGGQYANLLMALGTALLQKQQPGELPIQRPENGFQEAYNAASSQIPVPEGMNNWAAAGGRLAYGGAQALYSGAEQFGRAFGIPQAPPNALFDSAARFFG</sequence>
<evidence type="ECO:0000313" key="7">
    <source>
        <dbReference type="Proteomes" id="UP000887575"/>
    </source>
</evidence>
<evidence type="ECO:0000256" key="2">
    <source>
        <dbReference type="ARBA" id="ARBA00022692"/>
    </source>
</evidence>